<dbReference type="AlphaFoldDB" id="A0A5M6ABU1"/>
<name>A0A5M6ABU1_9BACE</name>
<evidence type="ECO:0000259" key="3">
    <source>
        <dbReference type="PROSITE" id="PS01124"/>
    </source>
</evidence>
<dbReference type="GO" id="GO:0003700">
    <property type="term" value="F:DNA-binding transcription factor activity"/>
    <property type="evidence" value="ECO:0007669"/>
    <property type="project" value="InterPro"/>
</dbReference>
<dbReference type="Gene3D" id="3.40.50.880">
    <property type="match status" value="1"/>
</dbReference>
<protein>
    <submittedName>
        <fullName evidence="4">GlxA family transcriptional regulator</fullName>
    </submittedName>
</protein>
<dbReference type="RefSeq" id="WP_149949776.1">
    <property type="nucleotide sequence ID" value="NZ_RCXI01000012.1"/>
</dbReference>
<feature type="domain" description="HTH araC/xylS-type" evidence="3">
    <location>
        <begin position="227"/>
        <end position="325"/>
    </location>
</feature>
<dbReference type="PANTHER" id="PTHR43130:SF3">
    <property type="entry name" value="HTH-TYPE TRANSCRIPTIONAL REGULATOR RV1931C"/>
    <property type="match status" value="1"/>
</dbReference>
<gene>
    <name evidence="4" type="ORF">F2Y86_12290</name>
</gene>
<evidence type="ECO:0000313" key="5">
    <source>
        <dbReference type="Proteomes" id="UP000325055"/>
    </source>
</evidence>
<reference evidence="4 5" key="1">
    <citation type="journal article" date="2019" name="Nat. Med.">
        <title>A library of human gut bacterial isolates paired with longitudinal multiomics data enables mechanistic microbiome research.</title>
        <authorList>
            <person name="Poyet M."/>
            <person name="Groussin M."/>
            <person name="Gibbons S.M."/>
            <person name="Avila-Pacheco J."/>
            <person name="Jiang X."/>
            <person name="Kearney S.M."/>
            <person name="Perrotta A.R."/>
            <person name="Berdy B."/>
            <person name="Zhao S."/>
            <person name="Lieberman T.D."/>
            <person name="Swanson P.K."/>
            <person name="Smith M."/>
            <person name="Roesemann S."/>
            <person name="Alexander J.E."/>
            <person name="Rich S.A."/>
            <person name="Livny J."/>
            <person name="Vlamakis H."/>
            <person name="Clish C."/>
            <person name="Bullock K."/>
            <person name="Deik A."/>
            <person name="Scott J."/>
            <person name="Pierce K.A."/>
            <person name="Xavier R.J."/>
            <person name="Alm E.J."/>
        </authorList>
    </citation>
    <scope>NUCLEOTIDE SEQUENCE [LARGE SCALE GENOMIC DNA]</scope>
    <source>
        <strain evidence="4 5">BIOML-A7</strain>
    </source>
</reference>
<evidence type="ECO:0000256" key="2">
    <source>
        <dbReference type="ARBA" id="ARBA00023163"/>
    </source>
</evidence>
<organism evidence="4 5">
    <name type="scientific">Bacteroides cellulosilyticus</name>
    <dbReference type="NCBI Taxonomy" id="246787"/>
    <lineage>
        <taxon>Bacteria</taxon>
        <taxon>Pseudomonadati</taxon>
        <taxon>Bacteroidota</taxon>
        <taxon>Bacteroidia</taxon>
        <taxon>Bacteroidales</taxon>
        <taxon>Bacteroidaceae</taxon>
        <taxon>Bacteroides</taxon>
    </lineage>
</organism>
<dbReference type="InterPro" id="IPR029062">
    <property type="entry name" value="Class_I_gatase-like"/>
</dbReference>
<keyword evidence="2" id="KW-0804">Transcription</keyword>
<dbReference type="CDD" id="cd03137">
    <property type="entry name" value="GATase1_AraC_1"/>
    <property type="match status" value="1"/>
</dbReference>
<dbReference type="EMBL" id="VVYW01000008">
    <property type="protein sequence ID" value="KAA5409194.1"/>
    <property type="molecule type" value="Genomic_DNA"/>
</dbReference>
<dbReference type="SUPFAM" id="SSF52317">
    <property type="entry name" value="Class I glutamine amidotransferase-like"/>
    <property type="match status" value="1"/>
</dbReference>
<evidence type="ECO:0000256" key="1">
    <source>
        <dbReference type="ARBA" id="ARBA00023015"/>
    </source>
</evidence>
<dbReference type="SMART" id="SM00342">
    <property type="entry name" value="HTH_ARAC"/>
    <property type="match status" value="1"/>
</dbReference>
<dbReference type="InterPro" id="IPR018060">
    <property type="entry name" value="HTH_AraC"/>
</dbReference>
<dbReference type="GO" id="GO:0043565">
    <property type="term" value="F:sequence-specific DNA binding"/>
    <property type="evidence" value="ECO:0007669"/>
    <property type="project" value="InterPro"/>
</dbReference>
<dbReference type="Pfam" id="PF01965">
    <property type="entry name" value="DJ-1_PfpI"/>
    <property type="match status" value="1"/>
</dbReference>
<dbReference type="InterPro" id="IPR052158">
    <property type="entry name" value="INH-QAR"/>
</dbReference>
<dbReference type="Pfam" id="PF12833">
    <property type="entry name" value="HTH_18"/>
    <property type="match status" value="1"/>
</dbReference>
<dbReference type="Gene3D" id="1.10.10.60">
    <property type="entry name" value="Homeodomain-like"/>
    <property type="match status" value="2"/>
</dbReference>
<comment type="caution">
    <text evidence="4">The sequence shown here is derived from an EMBL/GenBank/DDBJ whole genome shotgun (WGS) entry which is preliminary data.</text>
</comment>
<dbReference type="Proteomes" id="UP000325055">
    <property type="component" value="Unassembled WGS sequence"/>
</dbReference>
<dbReference type="InterPro" id="IPR009057">
    <property type="entry name" value="Homeodomain-like_sf"/>
</dbReference>
<evidence type="ECO:0000313" key="4">
    <source>
        <dbReference type="EMBL" id="KAA5409194.1"/>
    </source>
</evidence>
<proteinExistence type="predicted"/>
<keyword evidence="1" id="KW-0805">Transcription regulation</keyword>
<dbReference type="InterPro" id="IPR002818">
    <property type="entry name" value="DJ-1/PfpI"/>
</dbReference>
<dbReference type="PANTHER" id="PTHR43130">
    <property type="entry name" value="ARAC-FAMILY TRANSCRIPTIONAL REGULATOR"/>
    <property type="match status" value="1"/>
</dbReference>
<dbReference type="PROSITE" id="PS01124">
    <property type="entry name" value="HTH_ARAC_FAMILY_2"/>
    <property type="match status" value="1"/>
</dbReference>
<accession>A0A5M6ABU1</accession>
<sequence>MDKTYKHIAFLVVPNATLLDITGPYETFSLATQCLQSYANKDKTTYKLHTLSIDRNKIVRTSSGLCLLCENSIKSLDYEIDTLFIPGIPESLTDMVDAKTLSWIKRQSTKVRRICSVCTGAFILAEASVLENRNVATHWKLCNKLAENYPNLKVDNESIFIKDEHVYTSAGVSSGIDLALALIEEDYGRTLALEVARELVVYLKRPGNQAQFSVTLSHQDSDHKPIQNIKDWLPEHLKDRITVEQLAEQALMSPRNFARVFTRETGTTPAKYIEKLRMEAACRFLTETDLTLEFIAHECGLTGIDNMRRLFLRHLKITPSDYRQRFRTV</sequence>
<dbReference type="SUPFAM" id="SSF46689">
    <property type="entry name" value="Homeodomain-like"/>
    <property type="match status" value="2"/>
</dbReference>